<comment type="similarity">
    <text evidence="11 13">In the C-terminal section; belongs to the helicase family. RecG subfamily.</text>
</comment>
<dbReference type="KEGG" id="samy:DB32_005049"/>
<dbReference type="PANTHER" id="PTHR47964">
    <property type="entry name" value="ATP-DEPENDENT DNA HELICASE HOMOLOG RECG, CHLOROPLASTIC"/>
    <property type="match status" value="1"/>
</dbReference>
<dbReference type="Gene3D" id="3.30.2060.10">
    <property type="entry name" value="Penicillin-binding protein 1b domain"/>
    <property type="match status" value="1"/>
</dbReference>
<dbReference type="InterPro" id="IPR003711">
    <property type="entry name" value="CarD-like/TRCF_RID"/>
</dbReference>
<dbReference type="Pfam" id="PF03461">
    <property type="entry name" value="TRCF"/>
    <property type="match status" value="1"/>
</dbReference>
<dbReference type="GO" id="GO:0003684">
    <property type="term" value="F:damaged DNA binding"/>
    <property type="evidence" value="ECO:0007669"/>
    <property type="project" value="InterPro"/>
</dbReference>
<organism evidence="17 18">
    <name type="scientific">Sandaracinus amylolyticus</name>
    <dbReference type="NCBI Taxonomy" id="927083"/>
    <lineage>
        <taxon>Bacteria</taxon>
        <taxon>Pseudomonadati</taxon>
        <taxon>Myxococcota</taxon>
        <taxon>Polyangia</taxon>
        <taxon>Polyangiales</taxon>
        <taxon>Sandaracinaceae</taxon>
        <taxon>Sandaracinus</taxon>
    </lineage>
</organism>
<dbReference type="Pfam" id="PF17757">
    <property type="entry name" value="UvrB_inter"/>
    <property type="match status" value="1"/>
</dbReference>
<dbReference type="AlphaFoldDB" id="A0A0F6W5D0"/>
<dbReference type="Gene3D" id="2.40.10.170">
    <property type="match status" value="1"/>
</dbReference>
<dbReference type="GO" id="GO:0005524">
    <property type="term" value="F:ATP binding"/>
    <property type="evidence" value="ECO:0007669"/>
    <property type="project" value="UniProtKB-UniRule"/>
</dbReference>
<dbReference type="PANTHER" id="PTHR47964:SF1">
    <property type="entry name" value="ATP-DEPENDENT DNA HELICASE HOMOLOG RECG, CHLOROPLASTIC"/>
    <property type="match status" value="1"/>
</dbReference>
<dbReference type="InterPro" id="IPR011545">
    <property type="entry name" value="DEAD/DEAH_box_helicase_dom"/>
</dbReference>
<dbReference type="SUPFAM" id="SSF52540">
    <property type="entry name" value="P-loop containing nucleoside triphosphate hydrolases"/>
    <property type="match status" value="4"/>
</dbReference>
<keyword evidence="9 13" id="KW-0234">DNA repair</keyword>
<evidence type="ECO:0000256" key="11">
    <source>
        <dbReference type="ARBA" id="ARBA00061399"/>
    </source>
</evidence>
<dbReference type="SMART" id="SM00490">
    <property type="entry name" value="HELICc"/>
    <property type="match status" value="1"/>
</dbReference>
<sequence>MEQDPEELEPTPGLAVLSGLSRANARVPQAVDAVLTRARTDLAGLPPSAAAMLLARAAKRAKAPFLVIVADVDAARRTAADLTFFLGSESETDGDATDGEGVSDRGGARVLVYPGGDVTPFADVAPDRRAAMERLAALFHLAQGLPFEFVVAPIAALARRVPPKASLVERSMVVRAEDELDRERLIRVMTEGGYLRVPVVEDPGTFAVRGSIIDVFPPHSRHPARIELDDWLVTSIKLFEPEDQRTVGTIDRIFVHPARQELMGPEEMALARTRVRDLCDAIDMPTRNTRQLIDDLESGRTFLGIEGFLPAFYEKLDTLFDYLPAGTSSVVVDPSAVTRAMREEMEAADADRSAKVASRAPAFPMDALYAGEAELASCITSTRVAIVHRVAALGAPEEGESPLAALESVKSADEVLDLGAEDQTPLTTELSQRRQGQGRDDALRPLATRTRAWLDAGMRVLMAARTRTQADRLASLLRGYEIPIAGKPAPFAPSMLEGKTPRATEIVIGGVGGGFVVATEALALVTEEEIFGTRAHRRREVAGKKKRRSSDAFVEDLRQLQPGDYVVHVDHGVGKYLGLEKKTLGLTKGEELRGVSATSVEVLVVEYAGGDRLFLPVTRLHQIQKFAGGEGATPKMDRLGGQTFAKTKAKVKKHVQEMADELLRLYAQRAATKRNALAPADRTYAEFEATFPFDETADQMKAIEDVLSDLERGHPMDRIVCGDVGFGKTEVAIRAAFRVALTGRQVAVLCPTTVLAQQHYQTFAARMRQYPVRIEVLSRFVDSKDQAKILADIKEGKVDIVVGTHRLLSKDIHFKDLGLLVVDEEQRFGVTHKERIKKLRTEVDVLTLTATPIPRTLQLAVGGLRDLSLITTPPADRRAVRTFVTRWDDHLLKEAIQRELARGGQCFFVYNRIEGLYERAQKLQQLVPDARFAVAHGQMGEAALEQTMTDFVAGRFDILCATAIIESGLDIPRANTILIDRADTFGLAQLYQLRGRVGRSRERAYCYLVTPPPNAMTDEARARIEALERFSELGSGFQVASLDMELRGAGDVLGAEQSGNLAAVGFDLFLHMLEDAVAQLRGEPIVHEVDTEITLDEPLYLPDDYVSDVGLRLSFYKRFANAESESEVSELASEMEDRFGPPPPAALTFVRAMGLRTVLRALRVLGCEANRERVTLHLREDTPLDPAKVMAKVGLPRSPWRLSPDMKLTKRFGVELAGDALDRVEQVLRDVEEMKKAS</sequence>
<feature type="region of interest" description="Disordered" evidence="14">
    <location>
        <begin position="420"/>
        <end position="440"/>
    </location>
</feature>
<name>A0A0F6W5D0_9BACT</name>
<dbReference type="GO" id="GO:0003678">
    <property type="term" value="F:DNA helicase activity"/>
    <property type="evidence" value="ECO:0007669"/>
    <property type="project" value="TreeGrafter"/>
</dbReference>
<dbReference type="GO" id="GO:0000716">
    <property type="term" value="P:transcription-coupled nucleotide-excision repair, DNA damage recognition"/>
    <property type="evidence" value="ECO:0007669"/>
    <property type="project" value="UniProtKB-UniRule"/>
</dbReference>
<dbReference type="SUPFAM" id="SSF143517">
    <property type="entry name" value="TRCF domain-like"/>
    <property type="match status" value="1"/>
</dbReference>
<evidence type="ECO:0000256" key="8">
    <source>
        <dbReference type="ARBA" id="ARBA00023125"/>
    </source>
</evidence>
<dbReference type="InterPro" id="IPR001650">
    <property type="entry name" value="Helicase_C-like"/>
</dbReference>
<keyword evidence="5 13" id="KW-0378">Hydrolase</keyword>
<keyword evidence="7 13" id="KW-0067">ATP-binding</keyword>
<dbReference type="InterPro" id="IPR005118">
    <property type="entry name" value="TRCF_C"/>
</dbReference>
<dbReference type="PROSITE" id="PS51192">
    <property type="entry name" value="HELICASE_ATP_BIND_1"/>
    <property type="match status" value="1"/>
</dbReference>
<dbReference type="Pfam" id="PF02559">
    <property type="entry name" value="CarD_TRCF_RID"/>
    <property type="match status" value="1"/>
</dbReference>
<dbReference type="SUPFAM" id="SSF141259">
    <property type="entry name" value="CarD-like"/>
    <property type="match status" value="1"/>
</dbReference>
<dbReference type="CDD" id="cd17991">
    <property type="entry name" value="DEXHc_TRCF"/>
    <property type="match status" value="1"/>
</dbReference>
<evidence type="ECO:0000256" key="3">
    <source>
        <dbReference type="ARBA" id="ARBA00022741"/>
    </source>
</evidence>
<dbReference type="Gene3D" id="3.40.50.11180">
    <property type="match status" value="1"/>
</dbReference>
<evidence type="ECO:0000256" key="9">
    <source>
        <dbReference type="ARBA" id="ARBA00023204"/>
    </source>
</evidence>
<evidence type="ECO:0000256" key="1">
    <source>
        <dbReference type="ARBA" id="ARBA00004496"/>
    </source>
</evidence>
<dbReference type="Pfam" id="PF00270">
    <property type="entry name" value="DEAD"/>
    <property type="match status" value="1"/>
</dbReference>
<protein>
    <recommendedName>
        <fullName evidence="12 13">Transcription-repair-coupling factor</fullName>
        <shortName evidence="13">TRCF</shortName>
        <ecNumber evidence="13">3.6.4.-</ecNumber>
    </recommendedName>
</protein>
<evidence type="ECO:0000259" key="15">
    <source>
        <dbReference type="PROSITE" id="PS51192"/>
    </source>
</evidence>
<dbReference type="InterPro" id="IPR047112">
    <property type="entry name" value="RecG/Mfd"/>
</dbReference>
<evidence type="ECO:0000256" key="5">
    <source>
        <dbReference type="ARBA" id="ARBA00022801"/>
    </source>
</evidence>
<keyword evidence="2 13" id="KW-0963">Cytoplasm</keyword>
<evidence type="ECO:0000256" key="10">
    <source>
        <dbReference type="ARBA" id="ARBA00061104"/>
    </source>
</evidence>
<evidence type="ECO:0000259" key="16">
    <source>
        <dbReference type="PROSITE" id="PS51194"/>
    </source>
</evidence>
<reference evidence="17 18" key="1">
    <citation type="submission" date="2015-03" db="EMBL/GenBank/DDBJ databases">
        <title>Genome assembly of Sandaracinus amylolyticus DSM 53668.</title>
        <authorList>
            <person name="Sharma G."/>
            <person name="Subramanian S."/>
        </authorList>
    </citation>
    <scope>NUCLEOTIDE SEQUENCE [LARGE SCALE GENOMIC DNA]</scope>
    <source>
        <strain evidence="17 18">DSM 53668</strain>
    </source>
</reference>
<dbReference type="FunFam" id="3.40.50.300:FF:000546">
    <property type="entry name" value="Transcription-repair-coupling factor"/>
    <property type="match status" value="1"/>
</dbReference>
<dbReference type="GO" id="GO:0006355">
    <property type="term" value="P:regulation of DNA-templated transcription"/>
    <property type="evidence" value="ECO:0007669"/>
    <property type="project" value="UniProtKB-UniRule"/>
</dbReference>
<dbReference type="OrthoDB" id="9804325at2"/>
<dbReference type="Pfam" id="PF00271">
    <property type="entry name" value="Helicase_C"/>
    <property type="match status" value="1"/>
</dbReference>
<evidence type="ECO:0000256" key="2">
    <source>
        <dbReference type="ARBA" id="ARBA00022490"/>
    </source>
</evidence>
<keyword evidence="6" id="KW-0347">Helicase</keyword>
<evidence type="ECO:0000256" key="14">
    <source>
        <dbReference type="SAM" id="MobiDB-lite"/>
    </source>
</evidence>
<dbReference type="SMART" id="SM00982">
    <property type="entry name" value="TRCF"/>
    <property type="match status" value="1"/>
</dbReference>
<evidence type="ECO:0000313" key="18">
    <source>
        <dbReference type="Proteomes" id="UP000034883"/>
    </source>
</evidence>
<dbReference type="HAMAP" id="MF_00969">
    <property type="entry name" value="TRCF"/>
    <property type="match status" value="1"/>
</dbReference>
<dbReference type="NCBIfam" id="TIGR00580">
    <property type="entry name" value="mfd"/>
    <property type="match status" value="1"/>
</dbReference>
<dbReference type="Gene3D" id="3.40.50.300">
    <property type="entry name" value="P-loop containing nucleotide triphosphate hydrolases"/>
    <property type="match status" value="2"/>
</dbReference>
<dbReference type="STRING" id="927083.DB32_005049"/>
<keyword evidence="4 13" id="KW-0227">DNA damage</keyword>
<comment type="similarity">
    <text evidence="10 13">In the N-terminal section; belongs to the UvrB family.</text>
</comment>
<feature type="domain" description="Helicase ATP-binding" evidence="15">
    <location>
        <begin position="709"/>
        <end position="870"/>
    </location>
</feature>
<dbReference type="RefSeq" id="WP_053235107.1">
    <property type="nucleotide sequence ID" value="NZ_CP011125.1"/>
</dbReference>
<gene>
    <name evidence="13" type="primary">mfd</name>
    <name evidence="17" type="ORF">DB32_005049</name>
</gene>
<evidence type="ECO:0000256" key="7">
    <source>
        <dbReference type="ARBA" id="ARBA00022840"/>
    </source>
</evidence>
<dbReference type="SMART" id="SM01058">
    <property type="entry name" value="CarD_TRCF"/>
    <property type="match status" value="1"/>
</dbReference>
<dbReference type="InterPro" id="IPR036101">
    <property type="entry name" value="CarD-like/TRCF_RID_sf"/>
</dbReference>
<comment type="function">
    <text evidence="13">Couples transcription and DNA repair by recognizing RNA polymerase (RNAP) stalled at DNA lesions. Mediates ATP-dependent release of RNAP and its truncated transcript from the DNA, and recruitment of nucleotide excision repair machinery to the damaged site.</text>
</comment>
<dbReference type="InterPro" id="IPR004576">
    <property type="entry name" value="Mfd"/>
</dbReference>
<evidence type="ECO:0000256" key="12">
    <source>
        <dbReference type="ARBA" id="ARBA00070128"/>
    </source>
</evidence>
<dbReference type="InterPro" id="IPR037235">
    <property type="entry name" value="TRCF-like_C_D7"/>
</dbReference>
<evidence type="ECO:0000313" key="17">
    <source>
        <dbReference type="EMBL" id="AKF07900.1"/>
    </source>
</evidence>
<comment type="subcellular location">
    <subcellularLocation>
        <location evidence="1 13">Cytoplasm</location>
    </subcellularLocation>
</comment>
<evidence type="ECO:0000256" key="4">
    <source>
        <dbReference type="ARBA" id="ARBA00022763"/>
    </source>
</evidence>
<dbReference type="InterPro" id="IPR041471">
    <property type="entry name" value="UvrB_inter"/>
</dbReference>
<proteinExistence type="inferred from homology"/>
<feature type="domain" description="Helicase C-terminal" evidence="16">
    <location>
        <begin position="887"/>
        <end position="1050"/>
    </location>
</feature>
<dbReference type="PROSITE" id="PS51194">
    <property type="entry name" value="HELICASE_CTER"/>
    <property type="match status" value="1"/>
</dbReference>
<dbReference type="SMART" id="SM00487">
    <property type="entry name" value="DEXDc"/>
    <property type="match status" value="1"/>
</dbReference>
<keyword evidence="3 13" id="KW-0547">Nucleotide-binding</keyword>
<evidence type="ECO:0000256" key="6">
    <source>
        <dbReference type="ARBA" id="ARBA00022806"/>
    </source>
</evidence>
<keyword evidence="8 13" id="KW-0238">DNA-binding</keyword>
<dbReference type="InterPro" id="IPR027417">
    <property type="entry name" value="P-loop_NTPase"/>
</dbReference>
<keyword evidence="18" id="KW-1185">Reference proteome</keyword>
<dbReference type="Gene3D" id="3.90.1150.50">
    <property type="entry name" value="Transcription-repair-coupling factor, D7 domain"/>
    <property type="match status" value="1"/>
</dbReference>
<dbReference type="EMBL" id="CP011125">
    <property type="protein sequence ID" value="AKF07900.1"/>
    <property type="molecule type" value="Genomic_DNA"/>
</dbReference>
<dbReference type="InterPro" id="IPR014001">
    <property type="entry name" value="Helicase_ATP-bd"/>
</dbReference>
<accession>A0A0F6W5D0</accession>
<dbReference type="GO" id="GO:0005737">
    <property type="term" value="C:cytoplasm"/>
    <property type="evidence" value="ECO:0007669"/>
    <property type="project" value="UniProtKB-SubCell"/>
</dbReference>
<evidence type="ECO:0000256" key="13">
    <source>
        <dbReference type="HAMAP-Rule" id="MF_00969"/>
    </source>
</evidence>
<dbReference type="Proteomes" id="UP000034883">
    <property type="component" value="Chromosome"/>
</dbReference>
<feature type="compositionally biased region" description="Polar residues" evidence="14">
    <location>
        <begin position="424"/>
        <end position="435"/>
    </location>
</feature>
<dbReference type="GO" id="GO:0016787">
    <property type="term" value="F:hydrolase activity"/>
    <property type="evidence" value="ECO:0007669"/>
    <property type="project" value="UniProtKB-KW"/>
</dbReference>
<dbReference type="EC" id="3.6.4.-" evidence="13"/>